<dbReference type="EMBL" id="CADEAL010002055">
    <property type="protein sequence ID" value="CAB1437647.1"/>
    <property type="molecule type" value="Genomic_DNA"/>
</dbReference>
<gene>
    <name evidence="1" type="ORF">PLEPLA_LOCUS25676</name>
</gene>
<protein>
    <submittedName>
        <fullName evidence="1">Uncharacterized protein</fullName>
    </submittedName>
</protein>
<sequence>MGEDPGAEERLKRLGGVEGLSWSWSTGTLAGFNIRWRGWEVVGTSARRGVSGKGRAAGGAGGGGLVPAPWCRRRRARRGGGWRGRTENGLRGRRIIRGECGTGYAGEPRLVKVA</sequence>
<proteinExistence type="predicted"/>
<comment type="caution">
    <text evidence="1">The sequence shown here is derived from an EMBL/GenBank/DDBJ whole genome shotgun (WGS) entry which is preliminary data.</text>
</comment>
<evidence type="ECO:0000313" key="1">
    <source>
        <dbReference type="EMBL" id="CAB1437647.1"/>
    </source>
</evidence>
<organism evidence="1 2">
    <name type="scientific">Pleuronectes platessa</name>
    <name type="common">European plaice</name>
    <dbReference type="NCBI Taxonomy" id="8262"/>
    <lineage>
        <taxon>Eukaryota</taxon>
        <taxon>Metazoa</taxon>
        <taxon>Chordata</taxon>
        <taxon>Craniata</taxon>
        <taxon>Vertebrata</taxon>
        <taxon>Euteleostomi</taxon>
        <taxon>Actinopterygii</taxon>
        <taxon>Neopterygii</taxon>
        <taxon>Teleostei</taxon>
        <taxon>Neoteleostei</taxon>
        <taxon>Acanthomorphata</taxon>
        <taxon>Carangaria</taxon>
        <taxon>Pleuronectiformes</taxon>
        <taxon>Pleuronectoidei</taxon>
        <taxon>Pleuronectidae</taxon>
        <taxon>Pleuronectes</taxon>
    </lineage>
</organism>
<keyword evidence="2" id="KW-1185">Reference proteome</keyword>
<accession>A0A9N7YS49</accession>
<name>A0A9N7YS49_PLEPL</name>
<dbReference type="AlphaFoldDB" id="A0A9N7YS49"/>
<reference evidence="1" key="1">
    <citation type="submission" date="2020-03" db="EMBL/GenBank/DDBJ databases">
        <authorList>
            <person name="Weist P."/>
        </authorList>
    </citation>
    <scope>NUCLEOTIDE SEQUENCE</scope>
</reference>
<evidence type="ECO:0000313" key="2">
    <source>
        <dbReference type="Proteomes" id="UP001153269"/>
    </source>
</evidence>
<dbReference type="Proteomes" id="UP001153269">
    <property type="component" value="Unassembled WGS sequence"/>
</dbReference>